<dbReference type="EMBL" id="GL377302">
    <property type="protein sequence ID" value="EFJ01538.1"/>
    <property type="molecule type" value="Genomic_DNA"/>
</dbReference>
<gene>
    <name evidence="3" type="ORF">SCHCODRAFT_102398</name>
</gene>
<feature type="region of interest" description="Disordered" evidence="2">
    <location>
        <begin position="225"/>
        <end position="257"/>
    </location>
</feature>
<protein>
    <submittedName>
        <fullName evidence="3">Uncharacterized protein</fullName>
    </submittedName>
</protein>
<organism evidence="4">
    <name type="scientific">Schizophyllum commune (strain H4-8 / FGSC 9210)</name>
    <name type="common">Split gill fungus</name>
    <dbReference type="NCBI Taxonomy" id="578458"/>
    <lineage>
        <taxon>Eukaryota</taxon>
        <taxon>Fungi</taxon>
        <taxon>Dikarya</taxon>
        <taxon>Basidiomycota</taxon>
        <taxon>Agaricomycotina</taxon>
        <taxon>Agaricomycetes</taxon>
        <taxon>Agaricomycetidae</taxon>
        <taxon>Agaricales</taxon>
        <taxon>Schizophyllaceae</taxon>
        <taxon>Schizophyllum</taxon>
    </lineage>
</organism>
<dbReference type="OrthoDB" id="2803656at2759"/>
<dbReference type="VEuPathDB" id="FungiDB:SCHCODRAFT_02621228"/>
<dbReference type="STRING" id="578458.D8PNJ3"/>
<dbReference type="InParanoid" id="D8PNJ3"/>
<keyword evidence="1" id="KW-0175">Coiled coil</keyword>
<sequence>MNVKVVERTKVVLDRVPAPSQSASQAGSTAGPSSSQSQPRAENAQTSDPLQIAAQIYPWLYMTSTLEKAFGDSERAAEAEIEAFARDLAQDEEEIRDEKVRWESERFVEFCDSLSSTPKGHLHVLQDLPEIIQSYLRHGKEADTWERKALDMAMSQIGTGPAAGNTREGENEAAEDGQAEEERLEGAYQQQLTDLQDAIDRIEGLVEDAGALEGRIQGVIDAVAPPPPAVAPPSPPSSVKSLDDDTPTAADPTSHPLLTPLQQLLPLLSLRSDNLKLALELVDGAREGAAMNLRAISLGLY</sequence>
<feature type="coiled-coil region" evidence="1">
    <location>
        <begin position="74"/>
        <end position="105"/>
    </location>
</feature>
<dbReference type="eggNOG" id="ENOG502SW9M">
    <property type="taxonomic scope" value="Eukaryota"/>
</dbReference>
<accession>D8PNJ3</accession>
<reference evidence="3 4" key="1">
    <citation type="journal article" date="2010" name="Nat. Biotechnol.">
        <title>Genome sequence of the model mushroom Schizophyllum commune.</title>
        <authorList>
            <person name="Ohm R.A."/>
            <person name="de Jong J.F."/>
            <person name="Lugones L.G."/>
            <person name="Aerts A."/>
            <person name="Kothe E."/>
            <person name="Stajich J.E."/>
            <person name="de Vries R.P."/>
            <person name="Record E."/>
            <person name="Levasseur A."/>
            <person name="Baker S.E."/>
            <person name="Bartholomew K.A."/>
            <person name="Coutinho P.M."/>
            <person name="Erdmann S."/>
            <person name="Fowler T.J."/>
            <person name="Gathman A.C."/>
            <person name="Lombard V."/>
            <person name="Henrissat B."/>
            <person name="Knabe N."/>
            <person name="Kuees U."/>
            <person name="Lilly W.W."/>
            <person name="Lindquist E."/>
            <person name="Lucas S."/>
            <person name="Magnuson J.K."/>
            <person name="Piumi F."/>
            <person name="Raudaskoski M."/>
            <person name="Salamov A."/>
            <person name="Schmutz J."/>
            <person name="Schwarze F.W.M.R."/>
            <person name="vanKuyk P.A."/>
            <person name="Horton J.S."/>
            <person name="Grigoriev I.V."/>
            <person name="Woesten H.A.B."/>
        </authorList>
    </citation>
    <scope>NUCLEOTIDE SEQUENCE [LARGE SCALE GENOMIC DNA]</scope>
    <source>
        <strain evidence="4">H4-8 / FGSC 9210</strain>
    </source>
</reference>
<name>D8PNJ3_SCHCM</name>
<feature type="region of interest" description="Disordered" evidence="2">
    <location>
        <begin position="14"/>
        <end position="49"/>
    </location>
</feature>
<feature type="compositionally biased region" description="Low complexity" evidence="2">
    <location>
        <begin position="17"/>
        <end position="39"/>
    </location>
</feature>
<dbReference type="GeneID" id="9595122"/>
<dbReference type="KEGG" id="scm:SCHCO_02621228"/>
<feature type="compositionally biased region" description="Low complexity" evidence="2">
    <location>
        <begin position="247"/>
        <end position="257"/>
    </location>
</feature>
<proteinExistence type="predicted"/>
<dbReference type="RefSeq" id="XP_003036440.1">
    <property type="nucleotide sequence ID" value="XM_003036394.1"/>
</dbReference>
<feature type="non-terminal residue" evidence="3">
    <location>
        <position position="301"/>
    </location>
</feature>
<feature type="region of interest" description="Disordered" evidence="2">
    <location>
        <begin position="158"/>
        <end position="183"/>
    </location>
</feature>
<dbReference type="HOGENOM" id="CLU_924885_0_0_1"/>
<evidence type="ECO:0000313" key="3">
    <source>
        <dbReference type="EMBL" id="EFJ01538.1"/>
    </source>
</evidence>
<feature type="compositionally biased region" description="Pro residues" evidence="2">
    <location>
        <begin position="225"/>
        <end position="236"/>
    </location>
</feature>
<dbReference type="OMA" id="DSCTECE"/>
<evidence type="ECO:0000256" key="2">
    <source>
        <dbReference type="SAM" id="MobiDB-lite"/>
    </source>
</evidence>
<evidence type="ECO:0000256" key="1">
    <source>
        <dbReference type="SAM" id="Coils"/>
    </source>
</evidence>
<keyword evidence="4" id="KW-1185">Reference proteome</keyword>
<evidence type="ECO:0000313" key="4">
    <source>
        <dbReference type="Proteomes" id="UP000007431"/>
    </source>
</evidence>
<dbReference type="Proteomes" id="UP000007431">
    <property type="component" value="Unassembled WGS sequence"/>
</dbReference>
<dbReference type="AlphaFoldDB" id="D8PNJ3"/>